<evidence type="ECO:0000313" key="1">
    <source>
        <dbReference type="EMBL" id="KKM71509.1"/>
    </source>
</evidence>
<organism evidence="1">
    <name type="scientific">marine sediment metagenome</name>
    <dbReference type="NCBI Taxonomy" id="412755"/>
    <lineage>
        <taxon>unclassified sequences</taxon>
        <taxon>metagenomes</taxon>
        <taxon>ecological metagenomes</taxon>
    </lineage>
</organism>
<sequence>MPKKTKVETKVVEPTATVAAKPEAPKLMRLADLKVSASLVNKTKAERAVTAANGRPKPQTNEAALAMKFKADGLKGEDLVLAIYKGLGGLVDAKRATQNRKNEKKAAKARK</sequence>
<protein>
    <submittedName>
        <fullName evidence="1">Uncharacterized protein</fullName>
    </submittedName>
</protein>
<accession>A0A0F9JNW9</accession>
<dbReference type="EMBL" id="LAZR01009621">
    <property type="protein sequence ID" value="KKM71509.1"/>
    <property type="molecule type" value="Genomic_DNA"/>
</dbReference>
<gene>
    <name evidence="1" type="ORF">LCGC14_1429900</name>
</gene>
<reference evidence="1" key="1">
    <citation type="journal article" date="2015" name="Nature">
        <title>Complex archaea that bridge the gap between prokaryotes and eukaryotes.</title>
        <authorList>
            <person name="Spang A."/>
            <person name="Saw J.H."/>
            <person name="Jorgensen S.L."/>
            <person name="Zaremba-Niedzwiedzka K."/>
            <person name="Martijn J."/>
            <person name="Lind A.E."/>
            <person name="van Eijk R."/>
            <person name="Schleper C."/>
            <person name="Guy L."/>
            <person name="Ettema T.J."/>
        </authorList>
    </citation>
    <scope>NUCLEOTIDE SEQUENCE</scope>
</reference>
<proteinExistence type="predicted"/>
<comment type="caution">
    <text evidence="1">The sequence shown here is derived from an EMBL/GenBank/DDBJ whole genome shotgun (WGS) entry which is preliminary data.</text>
</comment>
<dbReference type="AlphaFoldDB" id="A0A0F9JNW9"/>
<name>A0A0F9JNW9_9ZZZZ</name>